<dbReference type="Gene3D" id="1.20.1250.20">
    <property type="entry name" value="MFS general substrate transporter like domains"/>
    <property type="match status" value="1"/>
</dbReference>
<dbReference type="Pfam" id="PF07690">
    <property type="entry name" value="MFS_1"/>
    <property type="match status" value="1"/>
</dbReference>
<name>A0A7L7L9H1_9BACT</name>
<reference evidence="8 9" key="1">
    <citation type="submission" date="2020-06" db="EMBL/GenBank/DDBJ databases">
        <authorList>
            <person name="Hwang Y.J."/>
        </authorList>
    </citation>
    <scope>NUCLEOTIDE SEQUENCE [LARGE SCALE GENOMIC DNA]</scope>
    <source>
        <strain evidence="8 9">KUDC8001</strain>
    </source>
</reference>
<dbReference type="PROSITE" id="PS50850">
    <property type="entry name" value="MFS"/>
    <property type="match status" value="1"/>
</dbReference>
<sequence length="418" mass="45346">MSDTNTSEAYTLTPDTPDSLVPKTIIREGWLLFILAAIQFTHIIDFVIMMPLGPQLMRVFSISPKQFGLLVSAYTFAAAISGFISTFFIDKFDRKNALLTLYIGFIIGTFCCAIAPNYQILMMARVLAGAFGGVIGALVFSIIGDVVPEHRRGSATGKVMAAFSAASIIGIPIGLYLASLSSWHAPFYALAGLSVLVLFFALKFLPTMRGHLTNAVQRNPVKLVLDILTNSNLMWALFLMIMLTIAGFTVVPFISPYMVGNVGFEETELAFIYLCGGLASVITSQLAGKLADKFGKQRVFIYTAIFSIIPIILVTNMPRVPHYLALIITTSFFIGFGARFVPAVSLLTSSVEKRLRGSFMSFQSSVQQLASGLSAFISGLIIQKTAAGEILNFNIVGIIACVATIICMFIITRLKVVS</sequence>
<dbReference type="SUPFAM" id="SSF103473">
    <property type="entry name" value="MFS general substrate transporter"/>
    <property type="match status" value="1"/>
</dbReference>
<feature type="transmembrane region" description="Helical" evidence="6">
    <location>
        <begin position="185"/>
        <end position="205"/>
    </location>
</feature>
<evidence type="ECO:0000256" key="6">
    <source>
        <dbReference type="SAM" id="Phobius"/>
    </source>
</evidence>
<evidence type="ECO:0000313" key="8">
    <source>
        <dbReference type="EMBL" id="QMU29481.1"/>
    </source>
</evidence>
<feature type="transmembrane region" description="Helical" evidence="6">
    <location>
        <begin position="393"/>
        <end position="412"/>
    </location>
</feature>
<dbReference type="EMBL" id="CP055153">
    <property type="protein sequence ID" value="QMU29481.1"/>
    <property type="molecule type" value="Genomic_DNA"/>
</dbReference>
<feature type="transmembrane region" description="Helical" evidence="6">
    <location>
        <begin position="323"/>
        <end position="348"/>
    </location>
</feature>
<dbReference type="RefSeq" id="WP_182411940.1">
    <property type="nucleotide sequence ID" value="NZ_CP055153.1"/>
</dbReference>
<dbReference type="InterPro" id="IPR050189">
    <property type="entry name" value="MFS_Efflux_Transporters"/>
</dbReference>
<dbReference type="GO" id="GO:0005886">
    <property type="term" value="C:plasma membrane"/>
    <property type="evidence" value="ECO:0007669"/>
    <property type="project" value="UniProtKB-SubCell"/>
</dbReference>
<evidence type="ECO:0000256" key="2">
    <source>
        <dbReference type="ARBA" id="ARBA00022475"/>
    </source>
</evidence>
<dbReference type="InterPro" id="IPR036259">
    <property type="entry name" value="MFS_trans_sf"/>
</dbReference>
<evidence type="ECO:0000256" key="3">
    <source>
        <dbReference type="ARBA" id="ARBA00022692"/>
    </source>
</evidence>
<evidence type="ECO:0000256" key="1">
    <source>
        <dbReference type="ARBA" id="ARBA00004651"/>
    </source>
</evidence>
<dbReference type="KEGG" id="add:HUW48_16175"/>
<reference evidence="8 9" key="2">
    <citation type="submission" date="2020-08" db="EMBL/GenBank/DDBJ databases">
        <title>Adhaeribacter dokdonensis sp. nov., isolated from the rhizosphere of Elymus tsukushiensis, a plant native to the Dokdo Islands, Republic of Korea.</title>
        <authorList>
            <person name="Ghim S.Y."/>
        </authorList>
    </citation>
    <scope>NUCLEOTIDE SEQUENCE [LARGE SCALE GENOMIC DNA]</scope>
    <source>
        <strain evidence="8 9">KUDC8001</strain>
    </source>
</reference>
<feature type="transmembrane region" description="Helical" evidence="6">
    <location>
        <begin position="233"/>
        <end position="258"/>
    </location>
</feature>
<dbReference type="AlphaFoldDB" id="A0A7L7L9H1"/>
<protein>
    <submittedName>
        <fullName evidence="8">MFS transporter</fullName>
    </submittedName>
</protein>
<dbReference type="GO" id="GO:0022857">
    <property type="term" value="F:transmembrane transporter activity"/>
    <property type="evidence" value="ECO:0007669"/>
    <property type="project" value="InterPro"/>
</dbReference>
<accession>A0A7L7L9H1</accession>
<feature type="transmembrane region" description="Helical" evidence="6">
    <location>
        <begin position="69"/>
        <end position="89"/>
    </location>
</feature>
<dbReference type="InterPro" id="IPR020846">
    <property type="entry name" value="MFS_dom"/>
</dbReference>
<comment type="subcellular location">
    <subcellularLocation>
        <location evidence="1">Cell membrane</location>
        <topology evidence="1">Multi-pass membrane protein</topology>
    </subcellularLocation>
</comment>
<organism evidence="8 9">
    <name type="scientific">Adhaeribacter radiodurans</name>
    <dbReference type="NCBI Taxonomy" id="2745197"/>
    <lineage>
        <taxon>Bacteria</taxon>
        <taxon>Pseudomonadati</taxon>
        <taxon>Bacteroidota</taxon>
        <taxon>Cytophagia</taxon>
        <taxon>Cytophagales</taxon>
        <taxon>Hymenobacteraceae</taxon>
        <taxon>Adhaeribacter</taxon>
    </lineage>
</organism>
<keyword evidence="3 6" id="KW-0812">Transmembrane</keyword>
<feature type="transmembrane region" description="Helical" evidence="6">
    <location>
        <begin position="299"/>
        <end position="317"/>
    </location>
</feature>
<evidence type="ECO:0000256" key="5">
    <source>
        <dbReference type="ARBA" id="ARBA00023136"/>
    </source>
</evidence>
<dbReference type="PANTHER" id="PTHR43124">
    <property type="entry name" value="PURINE EFFLUX PUMP PBUE"/>
    <property type="match status" value="1"/>
</dbReference>
<feature type="transmembrane region" description="Helical" evidence="6">
    <location>
        <begin position="30"/>
        <end position="49"/>
    </location>
</feature>
<evidence type="ECO:0000259" key="7">
    <source>
        <dbReference type="PROSITE" id="PS50850"/>
    </source>
</evidence>
<evidence type="ECO:0000313" key="9">
    <source>
        <dbReference type="Proteomes" id="UP000514509"/>
    </source>
</evidence>
<feature type="transmembrane region" description="Helical" evidence="6">
    <location>
        <begin position="126"/>
        <end position="147"/>
    </location>
</feature>
<dbReference type="InterPro" id="IPR011701">
    <property type="entry name" value="MFS"/>
</dbReference>
<dbReference type="CDD" id="cd17324">
    <property type="entry name" value="MFS_NepI_like"/>
    <property type="match status" value="1"/>
</dbReference>
<keyword evidence="5 6" id="KW-0472">Membrane</keyword>
<dbReference type="PANTHER" id="PTHR43124:SF3">
    <property type="entry name" value="CHLORAMPHENICOL EFFLUX PUMP RV0191"/>
    <property type="match status" value="1"/>
</dbReference>
<feature type="transmembrane region" description="Helical" evidence="6">
    <location>
        <begin position="270"/>
        <end position="287"/>
    </location>
</feature>
<feature type="transmembrane region" description="Helical" evidence="6">
    <location>
        <begin position="101"/>
        <end position="120"/>
    </location>
</feature>
<keyword evidence="2" id="KW-1003">Cell membrane</keyword>
<evidence type="ECO:0000256" key="4">
    <source>
        <dbReference type="ARBA" id="ARBA00022989"/>
    </source>
</evidence>
<keyword evidence="4 6" id="KW-1133">Transmembrane helix</keyword>
<feature type="domain" description="Major facilitator superfamily (MFS) profile" evidence="7">
    <location>
        <begin position="31"/>
        <end position="415"/>
    </location>
</feature>
<gene>
    <name evidence="8" type="ORF">HUW48_16175</name>
</gene>
<feature type="transmembrane region" description="Helical" evidence="6">
    <location>
        <begin position="159"/>
        <end position="179"/>
    </location>
</feature>
<proteinExistence type="predicted"/>
<dbReference type="Proteomes" id="UP000514509">
    <property type="component" value="Chromosome"/>
</dbReference>
<keyword evidence="9" id="KW-1185">Reference proteome</keyword>